<dbReference type="EMBL" id="AGZP01000017">
    <property type="protein sequence ID" value="EKN10188.1"/>
    <property type="molecule type" value="Genomic_DNA"/>
</dbReference>
<gene>
    <name evidence="3" type="ORF">HMPREF1077_02098</name>
</gene>
<evidence type="ECO:0000313" key="4">
    <source>
        <dbReference type="Proteomes" id="UP000001218"/>
    </source>
</evidence>
<keyword evidence="1" id="KW-0732">Signal</keyword>
<organism evidence="3 4">
    <name type="scientific">Parabacteroides johnsonii CL02T12C29</name>
    <dbReference type="NCBI Taxonomy" id="999419"/>
    <lineage>
        <taxon>Bacteria</taxon>
        <taxon>Pseudomonadati</taxon>
        <taxon>Bacteroidota</taxon>
        <taxon>Bacteroidia</taxon>
        <taxon>Bacteroidales</taxon>
        <taxon>Tannerellaceae</taxon>
        <taxon>Parabacteroides</taxon>
    </lineage>
</organism>
<proteinExistence type="predicted"/>
<evidence type="ECO:0000313" key="3">
    <source>
        <dbReference type="EMBL" id="EKN10188.1"/>
    </source>
</evidence>
<dbReference type="RefSeq" id="WP_008156761.1">
    <property type="nucleotide sequence ID" value="NZ_JH976466.1"/>
</dbReference>
<feature type="chain" id="PRO_5003893473" description="Outer membrane protein beta-barrel domain-containing protein" evidence="1">
    <location>
        <begin position="24"/>
        <end position="236"/>
    </location>
</feature>
<dbReference type="HOGENOM" id="CLU_1174517_0_0_10"/>
<dbReference type="OrthoDB" id="1007524at2"/>
<dbReference type="Pfam" id="PF13568">
    <property type="entry name" value="OMP_b-brl_2"/>
    <property type="match status" value="1"/>
</dbReference>
<sequence>MKQNNWIITALLLLAAIGLPDQAAAQWKVGLNAGYTYNSYSIDTQYAYDFNYDGLGGLTVGIPVEYGILDWLTVRADLTYLQKGHTMSRAYNPTYRDRRDHYLSLPVMARFSFGGEKLRGFLHAGGYMGYWAKSQVQGVECSNGSILDDWMEDGESDVFVAYDHKYEFNSKRDKRFDAGLVGGVGVCYRIRPHIEVEAEGRCYYALTAITKDYMKHTKQPQYNTTFALQVGVKYCF</sequence>
<evidence type="ECO:0000256" key="1">
    <source>
        <dbReference type="SAM" id="SignalP"/>
    </source>
</evidence>
<evidence type="ECO:0000259" key="2">
    <source>
        <dbReference type="Pfam" id="PF13568"/>
    </source>
</evidence>
<feature type="domain" description="Outer membrane protein beta-barrel" evidence="2">
    <location>
        <begin position="26"/>
        <end position="210"/>
    </location>
</feature>
<accession>K6A3D5</accession>
<name>K6A3D5_9BACT</name>
<comment type="caution">
    <text evidence="3">The sequence shown here is derived from an EMBL/GenBank/DDBJ whole genome shotgun (WGS) entry which is preliminary data.</text>
</comment>
<dbReference type="Gene3D" id="2.40.160.20">
    <property type="match status" value="1"/>
</dbReference>
<dbReference type="AlphaFoldDB" id="K6A3D5"/>
<dbReference type="PATRIC" id="fig|999419.3.peg.2156"/>
<dbReference type="InterPro" id="IPR011250">
    <property type="entry name" value="OMP/PagP_B-barrel"/>
</dbReference>
<reference evidence="3 4" key="1">
    <citation type="submission" date="2012-02" db="EMBL/GenBank/DDBJ databases">
        <title>The Genome Sequence of Parabacteroides johnsonii CL02T12C29.</title>
        <authorList>
            <consortium name="The Broad Institute Genome Sequencing Platform"/>
            <person name="Earl A."/>
            <person name="Ward D."/>
            <person name="Feldgarden M."/>
            <person name="Gevers D."/>
            <person name="Zitomersky N.L."/>
            <person name="Coyne M.J."/>
            <person name="Comstock L.E."/>
            <person name="Young S.K."/>
            <person name="Zeng Q."/>
            <person name="Gargeya S."/>
            <person name="Fitzgerald M."/>
            <person name="Haas B."/>
            <person name="Abouelleil A."/>
            <person name="Alvarado L."/>
            <person name="Arachchi H.M."/>
            <person name="Berlin A."/>
            <person name="Chapman S.B."/>
            <person name="Gearin G."/>
            <person name="Goldberg J."/>
            <person name="Griggs A."/>
            <person name="Gujja S."/>
            <person name="Hansen M."/>
            <person name="Heiman D."/>
            <person name="Howarth C."/>
            <person name="Larimer J."/>
            <person name="Lui A."/>
            <person name="MacDonald P.J.P."/>
            <person name="McCowen C."/>
            <person name="Montmayeur A."/>
            <person name="Murphy C."/>
            <person name="Neiman D."/>
            <person name="Pearson M."/>
            <person name="Priest M."/>
            <person name="Roberts A."/>
            <person name="Saif S."/>
            <person name="Shea T."/>
            <person name="Sisk P."/>
            <person name="Stolte C."/>
            <person name="Sykes S."/>
            <person name="Wortman J."/>
            <person name="Nusbaum C."/>
            <person name="Birren B."/>
        </authorList>
    </citation>
    <scope>NUCLEOTIDE SEQUENCE [LARGE SCALE GENOMIC DNA]</scope>
    <source>
        <strain evidence="3 4">CL02T12C29</strain>
    </source>
</reference>
<dbReference type="Proteomes" id="UP000001218">
    <property type="component" value="Unassembled WGS sequence"/>
</dbReference>
<feature type="signal peptide" evidence="1">
    <location>
        <begin position="1"/>
        <end position="23"/>
    </location>
</feature>
<dbReference type="SUPFAM" id="SSF56925">
    <property type="entry name" value="OMPA-like"/>
    <property type="match status" value="1"/>
</dbReference>
<protein>
    <recommendedName>
        <fullName evidence="2">Outer membrane protein beta-barrel domain-containing protein</fullName>
    </recommendedName>
</protein>
<dbReference type="InterPro" id="IPR025665">
    <property type="entry name" value="Beta-barrel_OMP_2"/>
</dbReference>